<dbReference type="EMBL" id="JBHSSK010000014">
    <property type="protein sequence ID" value="MFC6206839.1"/>
    <property type="molecule type" value="Genomic_DNA"/>
</dbReference>
<keyword evidence="3" id="KW-1185">Reference proteome</keyword>
<gene>
    <name evidence="2" type="ORF">ACFP1G_05020</name>
</gene>
<organism evidence="2 3">
    <name type="scientific">Levilactobacillus tongjiangensis</name>
    <dbReference type="NCBI Taxonomy" id="2486023"/>
    <lineage>
        <taxon>Bacteria</taxon>
        <taxon>Bacillati</taxon>
        <taxon>Bacillota</taxon>
        <taxon>Bacilli</taxon>
        <taxon>Lactobacillales</taxon>
        <taxon>Lactobacillaceae</taxon>
        <taxon>Levilactobacillus</taxon>
    </lineage>
</organism>
<feature type="transmembrane region" description="Helical" evidence="1">
    <location>
        <begin position="61"/>
        <end position="80"/>
    </location>
</feature>
<dbReference type="PANTHER" id="PTHR40076:SF1">
    <property type="entry name" value="MEMBRANE PROTEIN"/>
    <property type="match status" value="1"/>
</dbReference>
<name>A0ABW1SQY3_9LACO</name>
<feature type="transmembrane region" description="Helical" evidence="1">
    <location>
        <begin position="103"/>
        <end position="131"/>
    </location>
</feature>
<dbReference type="PANTHER" id="PTHR40076">
    <property type="entry name" value="MEMBRANE PROTEIN-RELATED"/>
    <property type="match status" value="1"/>
</dbReference>
<keyword evidence="1" id="KW-1133">Transmembrane helix</keyword>
<evidence type="ECO:0000313" key="3">
    <source>
        <dbReference type="Proteomes" id="UP001596254"/>
    </source>
</evidence>
<feature type="transmembrane region" description="Helical" evidence="1">
    <location>
        <begin position="21"/>
        <end position="41"/>
    </location>
</feature>
<keyword evidence="1" id="KW-0812">Transmembrane</keyword>
<accession>A0ABW1SQY3</accession>
<evidence type="ECO:0000256" key="1">
    <source>
        <dbReference type="SAM" id="Phobius"/>
    </source>
</evidence>
<keyword evidence="1" id="KW-0472">Membrane</keyword>
<dbReference type="InterPro" id="IPR010380">
    <property type="entry name" value="DUF975"/>
</dbReference>
<dbReference type="Pfam" id="PF06161">
    <property type="entry name" value="DUF975"/>
    <property type="match status" value="1"/>
</dbReference>
<protein>
    <submittedName>
        <fullName evidence="2">DUF975 family protein</fullName>
    </submittedName>
</protein>
<proteinExistence type="predicted"/>
<comment type="caution">
    <text evidence="2">The sequence shown here is derived from an EMBL/GenBank/DDBJ whole genome shotgun (WGS) entry which is preliminary data.</text>
</comment>
<feature type="transmembrane region" description="Helical" evidence="1">
    <location>
        <begin position="172"/>
        <end position="203"/>
    </location>
</feature>
<dbReference type="Proteomes" id="UP001596254">
    <property type="component" value="Unassembled WGS sequence"/>
</dbReference>
<evidence type="ECO:0000313" key="2">
    <source>
        <dbReference type="EMBL" id="MFC6206839.1"/>
    </source>
</evidence>
<reference evidence="3" key="1">
    <citation type="journal article" date="2019" name="Int. J. Syst. Evol. Microbiol.">
        <title>The Global Catalogue of Microorganisms (GCM) 10K type strain sequencing project: providing services to taxonomists for standard genome sequencing and annotation.</title>
        <authorList>
            <consortium name="The Broad Institute Genomics Platform"/>
            <consortium name="The Broad Institute Genome Sequencing Center for Infectious Disease"/>
            <person name="Wu L."/>
            <person name="Ma J."/>
        </authorList>
    </citation>
    <scope>NUCLEOTIDE SEQUENCE [LARGE SCALE GENOMIC DNA]</scope>
    <source>
        <strain evidence="3">CCM 8905</strain>
    </source>
</reference>
<sequence>MDSEDRKRFKAGARKLIADHRSFYLLNGILMVALFILGDWVTKTYSLDVEPSMRDELMSTVLYLVAGMLNAGVSITMIDIDRGKVDFDKPVERSFALFDKSQYFWGWVGIGIISTILVVLWSLLLIVPGIIKAFSYSQAFYIYRDAVDRGEDIRLIDAITRSRELMNGEKGFMLLMALSFLLWFFFGAITYGLANLFILPYFWQTQAKFYNQLLLKQKKQESAAGFRP</sequence>
<dbReference type="RefSeq" id="WP_125693513.1">
    <property type="nucleotide sequence ID" value="NZ_JBHSSK010000014.1"/>
</dbReference>